<reference evidence="1 2" key="1">
    <citation type="submission" date="2013-09" db="EMBL/GenBank/DDBJ databases">
        <title>Whole genome sequencing of Halarchaeum acidiphilum strain MH1-52-1.</title>
        <authorList>
            <person name="Shimane Y."/>
            <person name="Minegishi H."/>
            <person name="Nishi S."/>
            <person name="Echigo A."/>
            <person name="Shuto A."/>
            <person name="Konishi M."/>
            <person name="Ito T."/>
            <person name="Ohkuma M."/>
            <person name="Ohta Y."/>
            <person name="Nagano Y."/>
            <person name="Tsubouchi T."/>
            <person name="Mori K."/>
            <person name="Usui K."/>
            <person name="Kamekura M."/>
            <person name="Usami R."/>
            <person name="Takaki Y."/>
            <person name="Hatada Y."/>
        </authorList>
    </citation>
    <scope>NUCLEOTIDE SEQUENCE [LARGE SCALE GENOMIC DNA]</scope>
    <source>
        <strain evidence="1 2">JCM 16109</strain>
    </source>
</reference>
<name>U3AAS2_9EURY</name>
<dbReference type="InterPro" id="IPR036866">
    <property type="entry name" value="RibonucZ/Hydroxyglut_hydro"/>
</dbReference>
<dbReference type="AlphaFoldDB" id="U3AAS2"/>
<keyword evidence="2" id="KW-1185">Reference proteome</keyword>
<evidence type="ECO:0008006" key="3">
    <source>
        <dbReference type="Google" id="ProtNLM"/>
    </source>
</evidence>
<accession>U3AAS2</accession>
<dbReference type="EMBL" id="BATA01000009">
    <property type="protein sequence ID" value="GAD51838.1"/>
    <property type="molecule type" value="Genomic_DNA"/>
</dbReference>
<dbReference type="SUPFAM" id="SSF56281">
    <property type="entry name" value="Metallo-hydrolase/oxidoreductase"/>
    <property type="match status" value="1"/>
</dbReference>
<dbReference type="Proteomes" id="UP000016986">
    <property type="component" value="Unassembled WGS sequence"/>
</dbReference>
<evidence type="ECO:0000313" key="1">
    <source>
        <dbReference type="EMBL" id="GAD51838.1"/>
    </source>
</evidence>
<sequence length="78" mass="8280">MESEVDVVVDDRYADGDDVAGFETVHVPGHRADNHALVDESRGLLVAGDALIGADWRGLPAGYLLPPEADYSDDQTAA</sequence>
<protein>
    <recommendedName>
        <fullName evidence="3">MBL fold metallo-hydrolase</fullName>
    </recommendedName>
</protein>
<organism evidence="1 2">
    <name type="scientific">Halarchaeum acidiphilum MH1-52-1</name>
    <dbReference type="NCBI Taxonomy" id="1261545"/>
    <lineage>
        <taxon>Archaea</taxon>
        <taxon>Methanobacteriati</taxon>
        <taxon>Methanobacteriota</taxon>
        <taxon>Stenosarchaea group</taxon>
        <taxon>Halobacteria</taxon>
        <taxon>Halobacteriales</taxon>
        <taxon>Halobacteriaceae</taxon>
    </lineage>
</organism>
<dbReference type="Gene3D" id="3.60.15.10">
    <property type="entry name" value="Ribonuclease Z/Hydroxyacylglutathione hydrolase-like"/>
    <property type="match status" value="1"/>
</dbReference>
<comment type="caution">
    <text evidence="1">The sequence shown here is derived from an EMBL/GenBank/DDBJ whole genome shotgun (WGS) entry which is preliminary data.</text>
</comment>
<evidence type="ECO:0000313" key="2">
    <source>
        <dbReference type="Proteomes" id="UP000016986"/>
    </source>
</evidence>
<proteinExistence type="predicted"/>
<gene>
    <name evidence="1" type="ORF">MBEHAL_0598</name>
</gene>
<dbReference type="eggNOG" id="arCOG00504">
    <property type="taxonomic scope" value="Archaea"/>
</dbReference>
<dbReference type="RefSeq" id="WP_020220503.1">
    <property type="nucleotide sequence ID" value="NZ_BANO01000001.1"/>
</dbReference>